<dbReference type="Proteomes" id="UP001341135">
    <property type="component" value="Chromosome"/>
</dbReference>
<reference evidence="1 2" key="1">
    <citation type="submission" date="2023-09" db="EMBL/GenBank/DDBJ databases">
        <title>Pyrofollis japonicus gen. nov. sp. nov., a novel member of the family Pyrodictiaceae isolated from the Iheya North hydrothermal field.</title>
        <authorList>
            <person name="Miyazaki U."/>
            <person name="Sanari M."/>
            <person name="Tame A."/>
            <person name="Kitajima M."/>
            <person name="Okamoto A."/>
            <person name="Sawayama S."/>
            <person name="Miyazaki J."/>
            <person name="Takai K."/>
            <person name="Nakagawa S."/>
        </authorList>
    </citation>
    <scope>NUCLEOTIDE SEQUENCE [LARGE SCALE GENOMIC DNA]</scope>
    <source>
        <strain evidence="1 2">AV2</strain>
    </source>
</reference>
<organism evidence="1 2">
    <name type="scientific">Pyrodictium abyssi</name>
    <dbReference type="NCBI Taxonomy" id="54256"/>
    <lineage>
        <taxon>Archaea</taxon>
        <taxon>Thermoproteota</taxon>
        <taxon>Thermoprotei</taxon>
        <taxon>Desulfurococcales</taxon>
        <taxon>Pyrodictiaceae</taxon>
        <taxon>Pyrodictium</taxon>
    </lineage>
</organism>
<proteinExistence type="predicted"/>
<gene>
    <name evidence="1" type="ORF">PABY_14880</name>
</gene>
<keyword evidence="2" id="KW-1185">Reference proteome</keyword>
<accession>A0ABM8IZX6</accession>
<protein>
    <submittedName>
        <fullName evidence="1">Uncharacterized protein</fullName>
    </submittedName>
</protein>
<evidence type="ECO:0000313" key="2">
    <source>
        <dbReference type="Proteomes" id="UP001341135"/>
    </source>
</evidence>
<sequence length="43" mass="4734">MVCGAPPEVLARRYHVTERGLLDISNMARRLGELFDDVCGDTG</sequence>
<name>A0ABM8IZX6_9CREN</name>
<dbReference type="EMBL" id="AP028907">
    <property type="protein sequence ID" value="BES81921.1"/>
    <property type="molecule type" value="Genomic_DNA"/>
</dbReference>
<dbReference type="RefSeq" id="WP_338248746.1">
    <property type="nucleotide sequence ID" value="NZ_AP028907.1"/>
</dbReference>
<dbReference type="GeneID" id="89289499"/>
<evidence type="ECO:0000313" key="1">
    <source>
        <dbReference type="EMBL" id="BES81921.1"/>
    </source>
</evidence>